<dbReference type="InterPro" id="IPR011993">
    <property type="entry name" value="PH-like_dom_sf"/>
</dbReference>
<dbReference type="AlphaFoldDB" id="A0A6P7SB30"/>
<feature type="compositionally biased region" description="Low complexity" evidence="1">
    <location>
        <begin position="868"/>
        <end position="879"/>
    </location>
</feature>
<protein>
    <submittedName>
        <fullName evidence="4 5">Flocculation protein FLO11-like</fullName>
    </submittedName>
</protein>
<feature type="region of interest" description="Disordered" evidence="1">
    <location>
        <begin position="846"/>
        <end position="968"/>
    </location>
</feature>
<dbReference type="SMART" id="SM01196">
    <property type="entry name" value="FERM_C"/>
    <property type="match status" value="1"/>
</dbReference>
<dbReference type="CDD" id="cd13185">
    <property type="entry name" value="FERM_C_FRMD1_FRMD6"/>
    <property type="match status" value="1"/>
</dbReference>
<dbReference type="RefSeq" id="XP_029635268.1">
    <property type="nucleotide sequence ID" value="XM_029779408.2"/>
</dbReference>
<feature type="region of interest" description="Disordered" evidence="1">
    <location>
        <begin position="566"/>
        <end position="590"/>
    </location>
</feature>
<evidence type="ECO:0000313" key="3">
    <source>
        <dbReference type="Proteomes" id="UP000515154"/>
    </source>
</evidence>
<dbReference type="Pfam" id="PF09379">
    <property type="entry name" value="FERM_N"/>
    <property type="match status" value="1"/>
</dbReference>
<dbReference type="Pfam" id="PF09380">
    <property type="entry name" value="FERM_C"/>
    <property type="match status" value="1"/>
</dbReference>
<dbReference type="SMART" id="SM00295">
    <property type="entry name" value="B41"/>
    <property type="match status" value="1"/>
</dbReference>
<dbReference type="Gene3D" id="2.30.29.30">
    <property type="entry name" value="Pleckstrin-homology domain (PH domain)/Phosphotyrosine-binding domain (PTB)"/>
    <property type="match status" value="1"/>
</dbReference>
<evidence type="ECO:0000313" key="4">
    <source>
        <dbReference type="RefSeq" id="XP_029635268.1"/>
    </source>
</evidence>
<dbReference type="PROSITE" id="PS50057">
    <property type="entry name" value="FERM_3"/>
    <property type="match status" value="1"/>
</dbReference>
<dbReference type="SUPFAM" id="SSF50729">
    <property type="entry name" value="PH domain-like"/>
    <property type="match status" value="1"/>
</dbReference>
<gene>
    <name evidence="4 5" type="primary">LOC115210713</name>
</gene>
<dbReference type="KEGG" id="osn:115210713"/>
<feature type="compositionally biased region" description="Polar residues" evidence="1">
    <location>
        <begin position="541"/>
        <end position="551"/>
    </location>
</feature>
<dbReference type="InterPro" id="IPR019748">
    <property type="entry name" value="FERM_central"/>
</dbReference>
<evidence type="ECO:0000259" key="2">
    <source>
        <dbReference type="PROSITE" id="PS50057"/>
    </source>
</evidence>
<dbReference type="SUPFAM" id="SSF54236">
    <property type="entry name" value="Ubiquitin-like"/>
    <property type="match status" value="1"/>
</dbReference>
<dbReference type="CDD" id="cd17101">
    <property type="entry name" value="FERM_F1_PTPN13_like"/>
    <property type="match status" value="1"/>
</dbReference>
<dbReference type="RefSeq" id="XP_029635270.1">
    <property type="nucleotide sequence ID" value="XM_029779410.2"/>
</dbReference>
<dbReference type="InterPro" id="IPR014352">
    <property type="entry name" value="FERM/acyl-CoA-bd_prot_sf"/>
</dbReference>
<feature type="compositionally biased region" description="Low complexity" evidence="1">
    <location>
        <begin position="526"/>
        <end position="536"/>
    </location>
</feature>
<dbReference type="InterPro" id="IPR018980">
    <property type="entry name" value="FERM_PH-like_C"/>
</dbReference>
<dbReference type="Gene3D" id="1.20.80.10">
    <property type="match status" value="1"/>
</dbReference>
<keyword evidence="3" id="KW-1185">Reference proteome</keyword>
<dbReference type="InterPro" id="IPR035963">
    <property type="entry name" value="FERM_2"/>
</dbReference>
<sequence length="1167" mass="128207">MSLLNGSGSPKKRKVVQVILLSGAEFKTYVDVKAKFHEVFNAVVIQLGLRETEYFGLSLLKDGEHHFVNLDEKIHKQATKGWKSGRGEGFDNKGKPLLIVYFRVQFYVDEVCLLREKVTRHLYYLQLKENVLKYRHFCSKERCFQLAAFALQADFGNYYPEKHKSGDYFDPRKYFPAWMVGEHGKEYLIENAPKMHKEQHDVTRNEAELKFIRESIKYPAAHNLHFYRLKKKKTDKIWNAWLGICPKGVEIYEEMTEDFKSLLSTFLWPDIEKLYFDKKKFEIRSVGKPEGRKFTYYTDSDAKSKYILSICRNTHMFHLELEPKLMEIRHLQAEDKRRYRESYIYSDARDMVANGGLVWNTPSGTGRGTTGVVQRCSVVSDASSNTTSGIVSDKVPVSFDENEDHGREIIIDSPPRSNVLGTPSQGQNKFSLQPREVHSVPSLSDYMLSAPGSNNRSPKFDSRPIEVYKSTGRAGSSPNSKSASPHSPSSYRGHLRQQPPQPTAPPPPPPPPQQQQQPPPPPPPTSAQQQQQQQQPSPQPGQLNSATPSPQQIIFNGKIPLKYAITGPPTPVISQQSTPGEKPSKPVSRGDSFKQRCLLHVENNSSGEPNTLAVDNPDSTATNLYSLPPPLSVVHPVSLDSRLHPKNMVPLPSVNYNCPSSNQNLPSTSAAIDHIGGASWAKMVALDSISPCGAGVAWGGGGLPPGPPDKLSPSQLNNVWTNNESPVAGAWNKNLTAICTDQMTCPISAGSQWKSIPAAPSDPSWTADPMCNIVKTDPVVIPMARATYSAIDGAPKHVLPDVLLPELPPQRTTDTNLLSATSATTPTIPPKAAPTADVLDLANHTQQSESVNMNVENVTSPSSNTEATNMTSNSSGNTNQLLGNAREKSTRTVPVDSTVEGHRNQAPAPDSVGPVDSNLHLHHPPTVAALSQPQQLPGSSTATSDPDSSVSNTDAKPKSPTKISLKNQKEILHPELEKIRTEANRNSVPFITALFNDHLLLMQHSSSSFCSTDTGTIKSTDSRHSTASNHDMDGRRLSACYPSSTGTMIMCHSTRPYSWHNEKFDLDSQLGYNVGGNGATSPAGLSPSYFNNHHSEPNTLNNFTTPLPTSWTHSIACMPGCGQSLNTYNPQNIASQHMIPARLSCGGHDKNEGSMPHKTLKENIGIA</sequence>
<dbReference type="PANTHER" id="PTHR13429">
    <property type="entry name" value="FERM DOMAIN (PROTEIN4.1-EZRIN-RADIXIN-MOESIN) FAMILY"/>
    <property type="match status" value="1"/>
</dbReference>
<dbReference type="InterPro" id="IPR019749">
    <property type="entry name" value="Band_41_domain"/>
</dbReference>
<feature type="region of interest" description="Disordered" evidence="1">
    <location>
        <begin position="469"/>
        <end position="551"/>
    </location>
</feature>
<feature type="compositionally biased region" description="Pro residues" evidence="1">
    <location>
        <begin position="499"/>
        <end position="525"/>
    </location>
</feature>
<accession>A0A6P7SB30</accession>
<proteinExistence type="predicted"/>
<dbReference type="InterPro" id="IPR018979">
    <property type="entry name" value="FERM_N"/>
</dbReference>
<dbReference type="Proteomes" id="UP000515154">
    <property type="component" value="Linkage group LG4"/>
</dbReference>
<dbReference type="Gene3D" id="3.10.20.90">
    <property type="entry name" value="Phosphatidylinositol 3-kinase Catalytic Subunit, Chain A, domain 1"/>
    <property type="match status" value="1"/>
</dbReference>
<name>A0A6P7SB30_9MOLL</name>
<dbReference type="PANTHER" id="PTHR13429:SF5">
    <property type="entry name" value="PROTEIN EXPANDED"/>
    <property type="match status" value="1"/>
</dbReference>
<dbReference type="InterPro" id="IPR041781">
    <property type="entry name" value="FRMD6-FERM_C"/>
</dbReference>
<evidence type="ECO:0000313" key="5">
    <source>
        <dbReference type="RefSeq" id="XP_029635270.1"/>
    </source>
</evidence>
<dbReference type="InterPro" id="IPR000299">
    <property type="entry name" value="FERM_domain"/>
</dbReference>
<dbReference type="SUPFAM" id="SSF47031">
    <property type="entry name" value="Second domain of FERM"/>
    <property type="match status" value="1"/>
</dbReference>
<feature type="region of interest" description="Disordered" evidence="1">
    <location>
        <begin position="1147"/>
        <end position="1167"/>
    </location>
</feature>
<dbReference type="CDD" id="cd14473">
    <property type="entry name" value="FERM_B-lobe"/>
    <property type="match status" value="1"/>
</dbReference>
<evidence type="ECO:0000256" key="1">
    <source>
        <dbReference type="SAM" id="MobiDB-lite"/>
    </source>
</evidence>
<dbReference type="GO" id="GO:0098592">
    <property type="term" value="C:cytoplasmic side of apical plasma membrane"/>
    <property type="evidence" value="ECO:0007669"/>
    <property type="project" value="TreeGrafter"/>
</dbReference>
<dbReference type="GO" id="GO:0035332">
    <property type="term" value="P:positive regulation of hippo signaling"/>
    <property type="evidence" value="ECO:0007669"/>
    <property type="project" value="TreeGrafter"/>
</dbReference>
<reference evidence="4 5" key="1">
    <citation type="submission" date="2025-08" db="UniProtKB">
        <authorList>
            <consortium name="RefSeq"/>
        </authorList>
    </citation>
    <scope>IDENTIFICATION</scope>
</reference>
<dbReference type="InterPro" id="IPR029071">
    <property type="entry name" value="Ubiquitin-like_domsf"/>
</dbReference>
<feature type="compositionally biased region" description="Low complexity" evidence="1">
    <location>
        <begin position="476"/>
        <end position="490"/>
    </location>
</feature>
<dbReference type="Pfam" id="PF00373">
    <property type="entry name" value="FERM_M"/>
    <property type="match status" value="1"/>
</dbReference>
<feature type="compositionally biased region" description="Polar residues" evidence="1">
    <location>
        <begin position="846"/>
        <end position="867"/>
    </location>
</feature>
<dbReference type="InterPro" id="IPR047145">
    <property type="entry name" value="FRMD6-like"/>
</dbReference>
<feature type="compositionally biased region" description="Polar residues" evidence="1">
    <location>
        <begin position="415"/>
        <end position="431"/>
    </location>
</feature>
<feature type="region of interest" description="Disordered" evidence="1">
    <location>
        <begin position="408"/>
        <end position="437"/>
    </location>
</feature>
<feature type="compositionally biased region" description="Polar residues" evidence="1">
    <location>
        <begin position="929"/>
        <end position="954"/>
    </location>
</feature>
<dbReference type="PRINTS" id="PR00935">
    <property type="entry name" value="BAND41"/>
</dbReference>
<organism evidence="3 4">
    <name type="scientific">Octopus sinensis</name>
    <name type="common">East Asian common octopus</name>
    <dbReference type="NCBI Taxonomy" id="2607531"/>
    <lineage>
        <taxon>Eukaryota</taxon>
        <taxon>Metazoa</taxon>
        <taxon>Spiralia</taxon>
        <taxon>Lophotrochozoa</taxon>
        <taxon>Mollusca</taxon>
        <taxon>Cephalopoda</taxon>
        <taxon>Coleoidea</taxon>
        <taxon>Octopodiformes</taxon>
        <taxon>Octopoda</taxon>
        <taxon>Incirrata</taxon>
        <taxon>Octopodidae</taxon>
        <taxon>Octopus</taxon>
    </lineage>
</organism>
<feature type="domain" description="FERM" evidence="2">
    <location>
        <begin position="14"/>
        <end position="322"/>
    </location>
</feature>